<name>E6K2B2_PARDN</name>
<dbReference type="RefSeq" id="WP_006290792.1">
    <property type="nucleotide sequence ID" value="NZ_AP012333.1"/>
</dbReference>
<dbReference type="InterPro" id="IPR024453">
    <property type="entry name" value="Peptidase_C92"/>
</dbReference>
<proteinExistence type="predicted"/>
<protein>
    <recommendedName>
        <fullName evidence="3">UDP-N-acetylmuramoylalanyl-D-glutamate--2, 6-diaminopimelate ligase</fullName>
    </recommendedName>
</protein>
<dbReference type="EMBL" id="AEON01000002">
    <property type="protein sequence ID" value="EFT82900.1"/>
    <property type="molecule type" value="Genomic_DNA"/>
</dbReference>
<accession>E6K2B2</accession>
<dbReference type="HOGENOM" id="CLU_090004_1_0_11"/>
<evidence type="ECO:0000313" key="2">
    <source>
        <dbReference type="Proteomes" id="UP000004946"/>
    </source>
</evidence>
<comment type="caution">
    <text evidence="1">The sequence shown here is derived from an EMBL/GenBank/DDBJ whole genome shotgun (WGS) entry which is preliminary data.</text>
</comment>
<gene>
    <name evidence="1" type="ORF">HMPREF0620_1585</name>
</gene>
<evidence type="ECO:0000313" key="1">
    <source>
        <dbReference type="EMBL" id="EFT82900.1"/>
    </source>
</evidence>
<sequence>MKIQDLECGDLLLSRDSSDMSQAIQESTGKYSHIAIYLESQVYHATKENGVIRQKLSDFLTDYGDAVFVYRYPRIDCQQTLANAKKHLGKPYNVSFRPGTESFYCSQYIAAILPIFGTIPMRFGDSSQEISPFWKSYYAKLGVPVPVGQPGSNPSQLAKSPHLRFLGRLDTAPVDRC</sequence>
<organism evidence="1 2">
    <name type="scientific">Parascardovia denticolens DSM 10105 = JCM 12538</name>
    <dbReference type="NCBI Taxonomy" id="864564"/>
    <lineage>
        <taxon>Bacteria</taxon>
        <taxon>Bacillati</taxon>
        <taxon>Actinomycetota</taxon>
        <taxon>Actinomycetes</taxon>
        <taxon>Bifidobacteriales</taxon>
        <taxon>Bifidobacteriaceae</taxon>
        <taxon>Parascardovia</taxon>
    </lineage>
</organism>
<dbReference type="Proteomes" id="UP000004946">
    <property type="component" value="Chromosome"/>
</dbReference>
<dbReference type="InterPro" id="IPR038765">
    <property type="entry name" value="Papain-like_cys_pep_sf"/>
</dbReference>
<keyword evidence="2" id="KW-1185">Reference proteome</keyword>
<dbReference type="Gene3D" id="3.90.1720.10">
    <property type="entry name" value="endopeptidase domain like (from Nostoc punctiforme)"/>
    <property type="match status" value="1"/>
</dbReference>
<dbReference type="Pfam" id="PF05708">
    <property type="entry name" value="Peptidase_C92"/>
    <property type="match status" value="1"/>
</dbReference>
<dbReference type="KEGG" id="pdo:PSDT_0103"/>
<dbReference type="SUPFAM" id="SSF54001">
    <property type="entry name" value="Cysteine proteinases"/>
    <property type="match status" value="1"/>
</dbReference>
<dbReference type="AlphaFoldDB" id="E6K2B2"/>
<dbReference type="eggNOG" id="COG3863">
    <property type="taxonomic scope" value="Bacteria"/>
</dbReference>
<reference evidence="1 2" key="1">
    <citation type="submission" date="2010-12" db="EMBL/GenBank/DDBJ databases">
        <authorList>
            <person name="Muzny D."/>
            <person name="Qin X."/>
            <person name="Buhay C."/>
            <person name="Dugan-Rocha S."/>
            <person name="Ding Y."/>
            <person name="Chen G."/>
            <person name="Hawes A."/>
            <person name="Holder M."/>
            <person name="Jhangiani S."/>
            <person name="Johnson A."/>
            <person name="Khan Z."/>
            <person name="Li Z."/>
            <person name="Liu W."/>
            <person name="Liu X."/>
            <person name="Perez L."/>
            <person name="Shen H."/>
            <person name="Wang Q."/>
            <person name="Watt J."/>
            <person name="Xi L."/>
            <person name="Xin Y."/>
            <person name="Zhou J."/>
            <person name="Deng J."/>
            <person name="Jiang H."/>
            <person name="Liu Y."/>
            <person name="Qu J."/>
            <person name="Song X.-Z."/>
            <person name="Zhang L."/>
            <person name="Villasana D."/>
            <person name="Johnson A."/>
            <person name="Liu J."/>
            <person name="Liyanage D."/>
            <person name="Lorensuhewa L."/>
            <person name="Robinson T."/>
            <person name="Song A."/>
            <person name="Song B.-B."/>
            <person name="Dinh H."/>
            <person name="Thornton R."/>
            <person name="Coyle M."/>
            <person name="Francisco L."/>
            <person name="Jackson L."/>
            <person name="Javaid M."/>
            <person name="Korchina V."/>
            <person name="Kovar C."/>
            <person name="Mata R."/>
            <person name="Mathew T."/>
            <person name="Ngo R."/>
            <person name="Nguyen L."/>
            <person name="Nguyen N."/>
            <person name="Okwuonu G."/>
            <person name="Ongeri F."/>
            <person name="Pham C."/>
            <person name="Simmons D."/>
            <person name="Wilczek-Boney K."/>
            <person name="Hale W."/>
            <person name="Jakkamsetti A."/>
            <person name="Pham P."/>
            <person name="Ruth R."/>
            <person name="San Lucas F."/>
            <person name="Warren J."/>
            <person name="Zhang J."/>
            <person name="Zhao Z."/>
            <person name="Zhou C."/>
            <person name="Zhu D."/>
            <person name="Lee S."/>
            <person name="Bess C."/>
            <person name="Blankenburg K."/>
            <person name="Forbes L."/>
            <person name="Fu Q."/>
            <person name="Gubbala S."/>
            <person name="Hirani K."/>
            <person name="Jayaseelan J.C."/>
            <person name="Lara F."/>
            <person name="Munidasa M."/>
            <person name="Palculict T."/>
            <person name="Patil S."/>
            <person name="Pu L.-L."/>
            <person name="Saada N."/>
            <person name="Tang L."/>
            <person name="Weissenberger G."/>
            <person name="Zhu Y."/>
            <person name="Hemphill L."/>
            <person name="Shang Y."/>
            <person name="Youmans B."/>
            <person name="Ayvaz T."/>
            <person name="Ross M."/>
            <person name="Santibanez J."/>
            <person name="Aqrawi P."/>
            <person name="Gross S."/>
            <person name="Joshi V."/>
            <person name="Fowler G."/>
            <person name="Nazareth L."/>
            <person name="Reid J."/>
            <person name="Worley K."/>
            <person name="Petrosino J."/>
            <person name="Highlander S."/>
            <person name="Gibbs R."/>
        </authorList>
    </citation>
    <scope>NUCLEOTIDE SEQUENCE [LARGE SCALE GENOMIC DNA]</scope>
    <source>
        <strain evidence="1 2">DSM 10105</strain>
    </source>
</reference>
<evidence type="ECO:0008006" key="3">
    <source>
        <dbReference type="Google" id="ProtNLM"/>
    </source>
</evidence>
<dbReference type="PATRIC" id="fig|864564.6.peg.116"/>